<dbReference type="GO" id="GO:0008233">
    <property type="term" value="F:peptidase activity"/>
    <property type="evidence" value="ECO:0007669"/>
    <property type="project" value="UniProtKB-KW"/>
</dbReference>
<evidence type="ECO:0000313" key="1">
    <source>
        <dbReference type="EMBL" id="REB70432.1"/>
    </source>
</evidence>
<keyword evidence="1" id="KW-0645">Protease</keyword>
<dbReference type="Proteomes" id="UP000256324">
    <property type="component" value="Unassembled WGS sequence"/>
</dbReference>
<protein>
    <submittedName>
        <fullName evidence="1">CAAX protease</fullName>
    </submittedName>
</protein>
<proteinExistence type="predicted"/>
<sequence>MPKPLKAATTVAQQIALLRSRGLDVDEGLACQWLANVSYYRLSAYCYPAREFNAAGQRIDSFIPSTSFTDVVALYEADRKLRTLVHDGMERVEVTLRTRIGELLCKSDPLAYTDPSKFRPSFDHSQWMKTVQKRIARAGKNNEAIRRYRDNYDGRYPFWVLAEVLDFSDISRAFEGLATNDQRMIAEDLGFIVNLDALSKNQQRKAKKQSPLVRWLEQLTIIRNTCAHHGRLWNKSFTPAPTAALRTQSQFSQLPESQSERVFGALLVMVQILHVASPRTTWPDKVRTLIKDEFLANPLVTRSALGLPDSL</sequence>
<accession>A0ABX9IAV2</accession>
<gene>
    <name evidence="1" type="ORF">CP880_01150</name>
</gene>
<keyword evidence="2" id="KW-1185">Reference proteome</keyword>
<reference evidence="1 2" key="1">
    <citation type="submission" date="2017-09" db="EMBL/GenBank/DDBJ databases">
        <authorList>
            <person name="Bumgarner R.E."/>
        </authorList>
    </citation>
    <scope>NUCLEOTIDE SEQUENCE [LARGE SCALE GENOMIC DNA]</scope>
    <source>
        <strain evidence="1 2">T34998</strain>
    </source>
</reference>
<keyword evidence="1" id="KW-0378">Hydrolase</keyword>
<dbReference type="Pfam" id="PF07751">
    <property type="entry name" value="Abi_2"/>
    <property type="match status" value="1"/>
</dbReference>
<dbReference type="InterPro" id="IPR011664">
    <property type="entry name" value="Abi_system_AbiD/AbiF-like"/>
</dbReference>
<evidence type="ECO:0000313" key="2">
    <source>
        <dbReference type="Proteomes" id="UP000256324"/>
    </source>
</evidence>
<dbReference type="GO" id="GO:0006508">
    <property type="term" value="P:proteolysis"/>
    <property type="evidence" value="ECO:0007669"/>
    <property type="project" value="UniProtKB-KW"/>
</dbReference>
<comment type="caution">
    <text evidence="1">The sequence shown here is derived from an EMBL/GenBank/DDBJ whole genome shotgun (WGS) entry which is preliminary data.</text>
</comment>
<dbReference type="RefSeq" id="WP_115937992.1">
    <property type="nucleotide sequence ID" value="NZ_PCZS01000001.1"/>
</dbReference>
<organism evidence="1 2">
    <name type="scientific">Cutibacterium namnetense</name>
    <dbReference type="NCBI Taxonomy" id="1574624"/>
    <lineage>
        <taxon>Bacteria</taxon>
        <taxon>Bacillati</taxon>
        <taxon>Actinomycetota</taxon>
        <taxon>Actinomycetes</taxon>
        <taxon>Propionibacteriales</taxon>
        <taxon>Propionibacteriaceae</taxon>
        <taxon>Cutibacterium</taxon>
    </lineage>
</organism>
<name>A0ABX9IAV2_9ACTN</name>
<dbReference type="EMBL" id="PCZS01000001">
    <property type="protein sequence ID" value="REB70432.1"/>
    <property type="molecule type" value="Genomic_DNA"/>
</dbReference>